<comment type="subcellular location">
    <subcellularLocation>
        <location evidence="1">Membrane</location>
        <topology evidence="1">Multi-pass membrane protein</topology>
    </subcellularLocation>
</comment>
<proteinExistence type="predicted"/>
<dbReference type="KEGG" id="lpav:PLANPX_4099"/>
<feature type="domain" description="Wax synthase" evidence="8">
    <location>
        <begin position="127"/>
        <end position="204"/>
    </location>
</feature>
<evidence type="ECO:0000313" key="9">
    <source>
        <dbReference type="EMBL" id="BBO34487.1"/>
    </source>
</evidence>
<dbReference type="GO" id="GO:0006629">
    <property type="term" value="P:lipid metabolic process"/>
    <property type="evidence" value="ECO:0007669"/>
    <property type="project" value="InterPro"/>
</dbReference>
<reference evidence="10" key="1">
    <citation type="submission" date="2019-10" db="EMBL/GenBank/DDBJ databases">
        <title>Lacipirellula parvula gen. nov., sp. nov., representing a lineage of planctomycetes widespread in freshwater anoxic habitats, and description of the family Lacipirellulaceae.</title>
        <authorList>
            <person name="Dedysh S.N."/>
            <person name="Kulichevskaya I.S."/>
            <person name="Beletsky A.V."/>
            <person name="Rakitin A.L."/>
            <person name="Mardanov A.V."/>
            <person name="Ivanova A.A."/>
            <person name="Saltykova V.X."/>
            <person name="Rijpstra W.I.C."/>
            <person name="Sinninghe Damste J.S."/>
            <person name="Ravin N.V."/>
        </authorList>
    </citation>
    <scope>NUCLEOTIDE SEQUENCE [LARGE SCALE GENOMIC DNA]</scope>
    <source>
        <strain evidence="10">PX69</strain>
    </source>
</reference>
<evidence type="ECO:0000256" key="2">
    <source>
        <dbReference type="ARBA" id="ARBA00005179"/>
    </source>
</evidence>
<dbReference type="RefSeq" id="WP_152100053.1">
    <property type="nucleotide sequence ID" value="NZ_AP021861.1"/>
</dbReference>
<feature type="transmembrane region" description="Helical" evidence="7">
    <location>
        <begin position="97"/>
        <end position="119"/>
    </location>
</feature>
<dbReference type="InterPro" id="IPR044851">
    <property type="entry name" value="Wax_synthase"/>
</dbReference>
<dbReference type="EMBL" id="AP021861">
    <property type="protein sequence ID" value="BBO34487.1"/>
    <property type="molecule type" value="Genomic_DNA"/>
</dbReference>
<feature type="transmembrane region" description="Helical" evidence="7">
    <location>
        <begin position="167"/>
        <end position="190"/>
    </location>
</feature>
<accession>A0A5K7XEJ8</accession>
<comment type="pathway">
    <text evidence="2">Secondary metabolite biosynthesis.</text>
</comment>
<dbReference type="InterPro" id="IPR032805">
    <property type="entry name" value="Wax_synthase_dom"/>
</dbReference>
<evidence type="ECO:0000256" key="5">
    <source>
        <dbReference type="ARBA" id="ARBA00022989"/>
    </source>
</evidence>
<keyword evidence="10" id="KW-1185">Reference proteome</keyword>
<keyword evidence="5 7" id="KW-1133">Transmembrane helix</keyword>
<keyword evidence="4 7" id="KW-0812">Transmembrane</keyword>
<organism evidence="9 10">
    <name type="scientific">Lacipirellula parvula</name>
    <dbReference type="NCBI Taxonomy" id="2650471"/>
    <lineage>
        <taxon>Bacteria</taxon>
        <taxon>Pseudomonadati</taxon>
        <taxon>Planctomycetota</taxon>
        <taxon>Planctomycetia</taxon>
        <taxon>Pirellulales</taxon>
        <taxon>Lacipirellulaceae</taxon>
        <taxon>Lacipirellula</taxon>
    </lineage>
</organism>
<name>A0A5K7XEJ8_9BACT</name>
<dbReference type="Pfam" id="PF13813">
    <property type="entry name" value="MBOAT_2"/>
    <property type="match status" value="1"/>
</dbReference>
<sequence length="264" mass="29134">MWGLALAIYGGAKWLTWRRTLTPRVSAARSLGYLVAWPGLDAVAFLKPHGAESCEQVAAPSRGEWLFAAFKLALGATIFLGLARLTPVDELPYLTGWVGMIGLVLMLHFGLFHILSCAWRRAGVAAKPLMDWPIAATSVSDFWGRRWNRAFRDLAHRFLFRPLTLRLGAAWAMLAGFAFSGVVHDVVISWPARGGYGGPTLFFLIQAAGMLVERSRAGRRWGLGRGWRGWLFAATLLLVTAPLLFHPPFVLRVILPFMHAVGAL</sequence>
<protein>
    <recommendedName>
        <fullName evidence="8">Wax synthase domain-containing protein</fullName>
    </recommendedName>
</protein>
<dbReference type="AlphaFoldDB" id="A0A5K7XEJ8"/>
<evidence type="ECO:0000256" key="4">
    <source>
        <dbReference type="ARBA" id="ARBA00022692"/>
    </source>
</evidence>
<dbReference type="PANTHER" id="PTHR31595">
    <property type="entry name" value="LONG-CHAIN-ALCOHOL O-FATTY-ACYLTRANSFERASE 3-RELATED"/>
    <property type="match status" value="1"/>
</dbReference>
<evidence type="ECO:0000256" key="7">
    <source>
        <dbReference type="SAM" id="Phobius"/>
    </source>
</evidence>
<dbReference type="GO" id="GO:0016020">
    <property type="term" value="C:membrane"/>
    <property type="evidence" value="ECO:0007669"/>
    <property type="project" value="UniProtKB-SubCell"/>
</dbReference>
<evidence type="ECO:0000256" key="3">
    <source>
        <dbReference type="ARBA" id="ARBA00022679"/>
    </source>
</evidence>
<evidence type="ECO:0000259" key="8">
    <source>
        <dbReference type="Pfam" id="PF13813"/>
    </source>
</evidence>
<evidence type="ECO:0000256" key="6">
    <source>
        <dbReference type="ARBA" id="ARBA00023136"/>
    </source>
</evidence>
<keyword evidence="3" id="KW-0808">Transferase</keyword>
<evidence type="ECO:0000256" key="1">
    <source>
        <dbReference type="ARBA" id="ARBA00004141"/>
    </source>
</evidence>
<feature type="transmembrane region" description="Helical" evidence="7">
    <location>
        <begin position="196"/>
        <end position="215"/>
    </location>
</feature>
<feature type="transmembrane region" description="Helical" evidence="7">
    <location>
        <begin position="227"/>
        <end position="245"/>
    </location>
</feature>
<dbReference type="PANTHER" id="PTHR31595:SF57">
    <property type="entry name" value="OS04G0481900 PROTEIN"/>
    <property type="match status" value="1"/>
</dbReference>
<keyword evidence="6 7" id="KW-0472">Membrane</keyword>
<dbReference type="GO" id="GO:0008374">
    <property type="term" value="F:O-acyltransferase activity"/>
    <property type="evidence" value="ECO:0007669"/>
    <property type="project" value="InterPro"/>
</dbReference>
<feature type="transmembrane region" description="Helical" evidence="7">
    <location>
        <begin position="65"/>
        <end position="85"/>
    </location>
</feature>
<dbReference type="Proteomes" id="UP000326837">
    <property type="component" value="Chromosome"/>
</dbReference>
<gene>
    <name evidence="9" type="ORF">PLANPX_4099</name>
</gene>
<evidence type="ECO:0000313" key="10">
    <source>
        <dbReference type="Proteomes" id="UP000326837"/>
    </source>
</evidence>